<proteinExistence type="predicted"/>
<dbReference type="CDD" id="cd03135">
    <property type="entry name" value="GATase1_DJ-1"/>
    <property type="match status" value="1"/>
</dbReference>
<dbReference type="SUPFAM" id="SSF52317">
    <property type="entry name" value="Class I glutamine amidotransferase-like"/>
    <property type="match status" value="1"/>
</dbReference>
<dbReference type="InterPro" id="IPR002818">
    <property type="entry name" value="DJ-1/PfpI"/>
</dbReference>
<dbReference type="InterPro" id="IPR029062">
    <property type="entry name" value="Class_I_gatase-like"/>
</dbReference>
<dbReference type="InterPro" id="IPR050325">
    <property type="entry name" value="Prot/Nucl_acid_deglycase"/>
</dbReference>
<dbReference type="PANTHER" id="PTHR48094:SF12">
    <property type="entry name" value="PARKINSON DISEASE PROTEIN 7 HOMOLOG"/>
    <property type="match status" value="1"/>
</dbReference>
<organism evidence="2">
    <name type="scientific">Candidatus Improbicoccus pseudotrichonymphae</name>
    <dbReference type="NCBI Taxonomy" id="3033792"/>
    <lineage>
        <taxon>Bacteria</taxon>
        <taxon>Bacillati</taxon>
        <taxon>Bacillota</taxon>
        <taxon>Clostridia</taxon>
        <taxon>Candidatus Improbicoccus</taxon>
    </lineage>
</organism>
<dbReference type="EMBL" id="AP027924">
    <property type="protein sequence ID" value="BED91771.1"/>
    <property type="molecule type" value="Genomic_DNA"/>
</dbReference>
<dbReference type="AlphaFoldDB" id="A0AA48HUT0"/>
<dbReference type="Proteomes" id="UP001337580">
    <property type="component" value="Chromosome"/>
</dbReference>
<evidence type="ECO:0000313" key="2">
    <source>
        <dbReference type="EMBL" id="BED91771.1"/>
    </source>
</evidence>
<dbReference type="Gene3D" id="3.40.50.880">
    <property type="match status" value="1"/>
</dbReference>
<evidence type="ECO:0000259" key="1">
    <source>
        <dbReference type="Pfam" id="PF01965"/>
    </source>
</evidence>
<gene>
    <name evidence="2" type="ORF">CfP315_0298</name>
</gene>
<dbReference type="KEGG" id="ips:CfP315_0298"/>
<dbReference type="GO" id="GO:0005737">
    <property type="term" value="C:cytoplasm"/>
    <property type="evidence" value="ECO:0007669"/>
    <property type="project" value="TreeGrafter"/>
</dbReference>
<dbReference type="NCBIfam" id="TIGR01383">
    <property type="entry name" value="not_thiJ"/>
    <property type="match status" value="1"/>
</dbReference>
<protein>
    <submittedName>
        <fullName evidence="2">DJ-1/PfpI family protein</fullName>
    </submittedName>
</protein>
<feature type="domain" description="DJ-1/PfpI" evidence="1">
    <location>
        <begin position="2"/>
        <end position="160"/>
    </location>
</feature>
<dbReference type="InterPro" id="IPR006287">
    <property type="entry name" value="DJ-1"/>
</dbReference>
<sequence length="176" mass="19302">MIVIFLADGFEEIEAVVPWDIIRRAGGEVKFAGETEFVTGSLGLKIFVDIRIEDIDTTDLQAIILPGGMPGTKNLDDDKKVHEIINYCAKNGILICAICAAPIIIGKMGLLQNKNACCYPGCEKYLLGAKISKENVCSDGNFITARGPGAAFEFGFEIVKKFKETEIKRIKKEIQI</sequence>
<name>A0AA48HUT0_9FIRM</name>
<dbReference type="PANTHER" id="PTHR48094">
    <property type="entry name" value="PROTEIN/NUCLEIC ACID DEGLYCASE DJ-1-RELATED"/>
    <property type="match status" value="1"/>
</dbReference>
<reference evidence="2" key="1">
    <citation type="journal article" date="2023" name="ISME J.">
        <title>Emergence of putative energy parasites within Clostridia revealed by genome analysis of a novel endosymbiotic clade.</title>
        <authorList>
            <person name="Takahashi K."/>
            <person name="Kuwahara H."/>
            <person name="Horikawa Y."/>
            <person name="Izawa K."/>
            <person name="Kato D."/>
            <person name="Inagaki T."/>
            <person name="Yuki M."/>
            <person name="Ohkuma M."/>
            <person name="Hongoh Y."/>
        </authorList>
    </citation>
    <scope>NUCLEOTIDE SEQUENCE</scope>
    <source>
        <strain evidence="2">CfP3-15</strain>
    </source>
</reference>
<accession>A0AA48HUT0</accession>
<dbReference type="Pfam" id="PF01965">
    <property type="entry name" value="DJ-1_PfpI"/>
    <property type="match status" value="1"/>
</dbReference>